<accession>A0A3S0ZDV3</accession>
<dbReference type="GO" id="GO:0070292">
    <property type="term" value="P:N-acylphosphatidylethanolamine metabolic process"/>
    <property type="evidence" value="ECO:0007669"/>
    <property type="project" value="TreeGrafter"/>
</dbReference>
<keyword evidence="9" id="KW-1185">Reference proteome</keyword>
<name>A0A3S0ZDV3_ELYCH</name>
<feature type="binding site" evidence="6">
    <location>
        <position position="241"/>
    </location>
    <ligand>
        <name>Zn(2+)</name>
        <dbReference type="ChEBI" id="CHEBI:29105"/>
        <label>1</label>
    </ligand>
</feature>
<dbReference type="InterPro" id="IPR001279">
    <property type="entry name" value="Metallo-B-lactamas"/>
</dbReference>
<evidence type="ECO:0000256" key="3">
    <source>
        <dbReference type="ARBA" id="ARBA00022668"/>
    </source>
</evidence>
<evidence type="ECO:0000259" key="7">
    <source>
        <dbReference type="Pfam" id="PF12706"/>
    </source>
</evidence>
<dbReference type="Pfam" id="PF12706">
    <property type="entry name" value="Lactamase_B_2"/>
    <property type="match status" value="1"/>
</dbReference>
<comment type="cofactor">
    <cofactor evidence="6">
        <name>Zn(2+)</name>
        <dbReference type="ChEBI" id="CHEBI:29105"/>
    </cofactor>
    <text evidence="6">Binds 2 zinc divalent cations per subunit.</text>
</comment>
<feature type="binding site" evidence="6">
    <location>
        <position position="241"/>
    </location>
    <ligand>
        <name>Zn(2+)</name>
        <dbReference type="ChEBI" id="CHEBI:29105"/>
        <label>2</label>
    </ligand>
</feature>
<dbReference type="GO" id="GO:0070291">
    <property type="term" value="P:N-acylethanolamine metabolic process"/>
    <property type="evidence" value="ECO:0007669"/>
    <property type="project" value="TreeGrafter"/>
</dbReference>
<dbReference type="GO" id="GO:0005737">
    <property type="term" value="C:cytoplasm"/>
    <property type="evidence" value="ECO:0007669"/>
    <property type="project" value="TreeGrafter"/>
</dbReference>
<feature type="domain" description="Metallo-beta-lactamase" evidence="7">
    <location>
        <begin position="101"/>
        <end position="301"/>
    </location>
</feature>
<evidence type="ECO:0000256" key="2">
    <source>
        <dbReference type="ARBA" id="ARBA00012279"/>
    </source>
</evidence>
<dbReference type="PANTHER" id="PTHR15032">
    <property type="entry name" value="N-ACYL-PHOSPHATIDYLETHANOLAMINE-HYDROLYZING PHOSPHOLIPASE D"/>
    <property type="match status" value="1"/>
</dbReference>
<dbReference type="EMBL" id="RQTK01000747">
    <property type="protein sequence ID" value="RUS75373.1"/>
    <property type="molecule type" value="Genomic_DNA"/>
</dbReference>
<keyword evidence="3" id="KW-0442">Lipid degradation</keyword>
<dbReference type="GO" id="GO:0070290">
    <property type="term" value="F:N-acylphosphatidylethanolamine-specific phospholipase D activity"/>
    <property type="evidence" value="ECO:0007669"/>
    <property type="project" value="UniProtKB-EC"/>
</dbReference>
<feature type="binding site" evidence="6">
    <location>
        <position position="142"/>
    </location>
    <ligand>
        <name>Zn(2+)</name>
        <dbReference type="ChEBI" id="CHEBI:29105"/>
        <label>1</label>
    </ligand>
</feature>
<dbReference type="Gene3D" id="3.60.15.10">
    <property type="entry name" value="Ribonuclease Z/Hydroxyacylglutathione hydrolase-like"/>
    <property type="match status" value="1"/>
</dbReference>
<feature type="binding site" evidence="6">
    <location>
        <position position="144"/>
    </location>
    <ligand>
        <name>Zn(2+)</name>
        <dbReference type="ChEBI" id="CHEBI:29105"/>
        <label>1</label>
    </ligand>
</feature>
<evidence type="ECO:0000256" key="6">
    <source>
        <dbReference type="PIRSR" id="PIRSR038896-51"/>
    </source>
</evidence>
<comment type="similarity">
    <text evidence="1">Belongs to the NAPE-PLD family.</text>
</comment>
<evidence type="ECO:0000256" key="4">
    <source>
        <dbReference type="ARBA" id="ARBA00048025"/>
    </source>
</evidence>
<evidence type="ECO:0000256" key="5">
    <source>
        <dbReference type="PIRSR" id="PIRSR038896-50"/>
    </source>
</evidence>
<dbReference type="OrthoDB" id="332863at2759"/>
<keyword evidence="6" id="KW-0862">Zinc</keyword>
<comment type="caution">
    <text evidence="8">The sequence shown here is derived from an EMBL/GenBank/DDBJ whole genome shotgun (WGS) entry which is preliminary data.</text>
</comment>
<keyword evidence="3" id="KW-0443">Lipid metabolism</keyword>
<feature type="binding site" evidence="6">
    <location>
        <position position="146"/>
    </location>
    <ligand>
        <name>Zn(2+)</name>
        <dbReference type="ChEBI" id="CHEBI:29105"/>
        <label>2</label>
    </ligand>
</feature>
<dbReference type="PANTHER" id="PTHR15032:SF4">
    <property type="entry name" value="N-ACYL-PHOSPHATIDYLETHANOLAMINE-HYDROLYZING PHOSPHOLIPASE D"/>
    <property type="match status" value="1"/>
</dbReference>
<organism evidence="8 9">
    <name type="scientific">Elysia chlorotica</name>
    <name type="common">Eastern emerald elysia</name>
    <name type="synonym">Sea slug</name>
    <dbReference type="NCBI Taxonomy" id="188477"/>
    <lineage>
        <taxon>Eukaryota</taxon>
        <taxon>Metazoa</taxon>
        <taxon>Spiralia</taxon>
        <taxon>Lophotrochozoa</taxon>
        <taxon>Mollusca</taxon>
        <taxon>Gastropoda</taxon>
        <taxon>Heterobranchia</taxon>
        <taxon>Euthyneura</taxon>
        <taxon>Panpulmonata</taxon>
        <taxon>Sacoglossa</taxon>
        <taxon>Placobranchoidea</taxon>
        <taxon>Plakobranchidae</taxon>
        <taxon>Elysia</taxon>
    </lineage>
</organism>
<evidence type="ECO:0000313" key="9">
    <source>
        <dbReference type="Proteomes" id="UP000271974"/>
    </source>
</evidence>
<keyword evidence="6" id="KW-0479">Metal-binding</keyword>
<reference evidence="8 9" key="1">
    <citation type="submission" date="2019-01" db="EMBL/GenBank/DDBJ databases">
        <title>A draft genome assembly of the solar-powered sea slug Elysia chlorotica.</title>
        <authorList>
            <person name="Cai H."/>
            <person name="Li Q."/>
            <person name="Fang X."/>
            <person name="Li J."/>
            <person name="Curtis N.E."/>
            <person name="Altenburger A."/>
            <person name="Shibata T."/>
            <person name="Feng M."/>
            <person name="Maeda T."/>
            <person name="Schwartz J.A."/>
            <person name="Shigenobu S."/>
            <person name="Lundholm N."/>
            <person name="Nishiyama T."/>
            <person name="Yang H."/>
            <person name="Hasebe M."/>
            <person name="Li S."/>
            <person name="Pierce S.K."/>
            <person name="Wang J."/>
        </authorList>
    </citation>
    <scope>NUCLEOTIDE SEQUENCE [LARGE SCALE GENOMIC DNA]</scope>
    <source>
        <strain evidence="8">EC2010</strain>
        <tissue evidence="8">Whole organism of an adult</tissue>
    </source>
</reference>
<feature type="binding site" evidence="6">
    <location>
        <position position="210"/>
    </location>
    <ligand>
        <name>Zn(2+)</name>
        <dbReference type="ChEBI" id="CHEBI:29105"/>
        <label>1</label>
    </ligand>
</feature>
<evidence type="ECO:0000256" key="1">
    <source>
        <dbReference type="ARBA" id="ARBA00010127"/>
    </source>
</evidence>
<feature type="binding site" evidence="6">
    <location>
        <position position="147"/>
    </location>
    <ligand>
        <name>Zn(2+)</name>
        <dbReference type="ChEBI" id="CHEBI:29105"/>
        <label>2</label>
    </ligand>
</feature>
<keyword evidence="3" id="KW-0595">Phospholipid degradation</keyword>
<comment type="catalytic activity">
    <reaction evidence="4">
        <text>N-(5Z,8Z,11Z,14Z-eicosatetraenoyl)-1,2-di-(9Z-octadecenoyl)-sn-glycero-3-phosphoethanolamine + H2O = N-(5Z,8Z,11Z,14Z-eicosatetraenoyl)-ethanolamine + 1,2-di-(9Z-octadecenoyl)-sn-glycero-3-phosphate + H(+)</text>
        <dbReference type="Rhea" id="RHEA:45528"/>
        <dbReference type="ChEBI" id="CHEBI:2700"/>
        <dbReference type="ChEBI" id="CHEBI:15377"/>
        <dbReference type="ChEBI" id="CHEBI:15378"/>
        <dbReference type="ChEBI" id="CHEBI:74546"/>
        <dbReference type="ChEBI" id="CHEBI:85277"/>
    </reaction>
    <physiologicalReaction direction="left-to-right" evidence="4">
        <dbReference type="Rhea" id="RHEA:45529"/>
    </physiologicalReaction>
</comment>
<evidence type="ECO:0000313" key="8">
    <source>
        <dbReference type="EMBL" id="RUS75373.1"/>
    </source>
</evidence>
<dbReference type="EC" id="3.1.4.54" evidence="2"/>
<dbReference type="AlphaFoldDB" id="A0A3S0ZDV3"/>
<dbReference type="InterPro" id="IPR024884">
    <property type="entry name" value="NAPE-PLD"/>
</dbReference>
<feature type="binding site" evidence="5">
    <location>
        <position position="145"/>
    </location>
    <ligand>
        <name>an N-acyl-1,2-diacyl-sn-glycero-3-phosphoethanolamine</name>
        <dbReference type="ChEBI" id="CHEBI:62537"/>
    </ligand>
</feature>
<gene>
    <name evidence="8" type="ORF">EGW08_016863</name>
</gene>
<proteinExistence type="inferred from homology"/>
<dbReference type="Proteomes" id="UP000271974">
    <property type="component" value="Unassembled WGS sequence"/>
</dbReference>
<keyword evidence="3" id="KW-1208">Phospholipid metabolism</keyword>
<dbReference type="GO" id="GO:0008270">
    <property type="term" value="F:zinc ion binding"/>
    <property type="evidence" value="ECO:0007669"/>
    <property type="project" value="InterPro"/>
</dbReference>
<dbReference type="InterPro" id="IPR036866">
    <property type="entry name" value="RibonucZ/Hydroxyglut_hydro"/>
</dbReference>
<dbReference type="GO" id="GO:0009395">
    <property type="term" value="P:phospholipid catabolic process"/>
    <property type="evidence" value="ECO:0007669"/>
    <property type="project" value="UniProtKB-KW"/>
</dbReference>
<feature type="binding site" evidence="5">
    <location>
        <position position="278"/>
    </location>
    <ligand>
        <name>an N-acyl-1,2-diacyl-sn-glycero-3-phosphoethanolamine</name>
        <dbReference type="ChEBI" id="CHEBI:62537"/>
    </ligand>
</feature>
<dbReference type="PIRSF" id="PIRSF038896">
    <property type="entry name" value="NAPE-PLD"/>
    <property type="match status" value="1"/>
</dbReference>
<sequence length="351" mass="39981">MAEGEDVGDTTQELFRPGFKNGRYSNPWNTWVWPSHSLNSIKFFLKVGLQTSWPNNPSELDKTLPVMKPDFSQFETSPPDGVRHMWIGHASSLVQFDGLTFLTDPVFSDRCFMVQFMGPKRYRPPPCTVDELPKIDCVFISHNHYDHLDYNTVVQLNKRFGAALCWYVPRGLKAWMSARGCQNVVELSWWDEHDHSAESGFKMVATPCQHWCKRTATDTNKALWASWCVIGPRHRFYFSGDTGYCAGFSQIGRKFGPFTLATIPIGAYKPRSFLKAQHVDPGEAVSIHRDIKARNSVGIHWGTFTLTLEHYLEPRTKLAEEAEKQGLSEAEFVTVKHGEIRVFGDGNKQQS</sequence>
<dbReference type="SUPFAM" id="SSF56281">
    <property type="entry name" value="Metallo-hydrolase/oxidoreductase"/>
    <property type="match status" value="1"/>
</dbReference>
<feature type="binding site" evidence="6">
    <location>
        <position position="300"/>
    </location>
    <ligand>
        <name>Zn(2+)</name>
        <dbReference type="ChEBI" id="CHEBI:29105"/>
        <label>2</label>
    </ligand>
</feature>
<protein>
    <recommendedName>
        <fullName evidence="2">N-acetylphosphatidylethanolamine-hydrolyzing phospholipase D</fullName>
        <ecNumber evidence="2">3.1.4.54</ecNumber>
    </recommendedName>
</protein>